<gene>
    <name evidence="1" type="ORF">ADA01nite_01180</name>
</gene>
<proteinExistence type="predicted"/>
<dbReference type="EMBL" id="BJXX01000011">
    <property type="protein sequence ID" value="GEN32658.1"/>
    <property type="molecule type" value="Genomic_DNA"/>
</dbReference>
<keyword evidence="2" id="KW-1185">Reference proteome</keyword>
<organism evidence="1 2">
    <name type="scientific">Aneurinibacillus danicus</name>
    <dbReference type="NCBI Taxonomy" id="267746"/>
    <lineage>
        <taxon>Bacteria</taxon>
        <taxon>Bacillati</taxon>
        <taxon>Bacillota</taxon>
        <taxon>Bacilli</taxon>
        <taxon>Bacillales</taxon>
        <taxon>Paenibacillaceae</taxon>
        <taxon>Aneurinibacillus group</taxon>
        <taxon>Aneurinibacillus</taxon>
    </lineage>
</organism>
<comment type="caution">
    <text evidence="1">The sequence shown here is derived from an EMBL/GenBank/DDBJ whole genome shotgun (WGS) entry which is preliminary data.</text>
</comment>
<accession>A0A511V400</accession>
<dbReference type="AlphaFoldDB" id="A0A511V400"/>
<name>A0A511V400_9BACL</name>
<sequence length="54" mass="6074">MLVSLFLLSAGYFLYLLLKPPVEKTAKRRIKLLAVVRPRPLRGKSPDDGAKTHV</sequence>
<dbReference type="RefSeq" id="WP_170230047.1">
    <property type="nucleotide sequence ID" value="NZ_BJXX01000011.1"/>
</dbReference>
<dbReference type="Proteomes" id="UP000321157">
    <property type="component" value="Unassembled WGS sequence"/>
</dbReference>
<protein>
    <submittedName>
        <fullName evidence="1">Uncharacterized protein</fullName>
    </submittedName>
</protein>
<reference evidence="1 2" key="1">
    <citation type="submission" date="2019-07" db="EMBL/GenBank/DDBJ databases">
        <title>Whole genome shotgun sequence of Aneurinibacillus danicus NBRC 102444.</title>
        <authorList>
            <person name="Hosoyama A."/>
            <person name="Uohara A."/>
            <person name="Ohji S."/>
            <person name="Ichikawa N."/>
        </authorList>
    </citation>
    <scope>NUCLEOTIDE SEQUENCE [LARGE SCALE GENOMIC DNA]</scope>
    <source>
        <strain evidence="1 2">NBRC 102444</strain>
    </source>
</reference>
<evidence type="ECO:0000313" key="2">
    <source>
        <dbReference type="Proteomes" id="UP000321157"/>
    </source>
</evidence>
<evidence type="ECO:0000313" key="1">
    <source>
        <dbReference type="EMBL" id="GEN32658.1"/>
    </source>
</evidence>